<dbReference type="InterPro" id="IPR050237">
    <property type="entry name" value="ATP-dep_AMP-bd_enzyme"/>
</dbReference>
<dbReference type="EMBL" id="JAAXKY010000109">
    <property type="protein sequence ID" value="NMH80632.1"/>
    <property type="molecule type" value="Genomic_DNA"/>
</dbReference>
<dbReference type="InterPro" id="IPR042099">
    <property type="entry name" value="ANL_N_sf"/>
</dbReference>
<feature type="domain" description="AMP-dependent synthetase/ligase" evidence="1">
    <location>
        <begin position="20"/>
        <end position="383"/>
    </location>
</feature>
<dbReference type="PANTHER" id="PTHR43767:SF1">
    <property type="entry name" value="NONRIBOSOMAL PEPTIDE SYNTHASE PES1 (EUROFUNG)-RELATED"/>
    <property type="match status" value="1"/>
</dbReference>
<evidence type="ECO:0000313" key="3">
    <source>
        <dbReference type="EMBL" id="NMH80632.1"/>
    </source>
</evidence>
<dbReference type="Pfam" id="PF00501">
    <property type="entry name" value="AMP-binding"/>
    <property type="match status" value="1"/>
</dbReference>
<accession>A0ABX1RKW3</accession>
<dbReference type="SUPFAM" id="SSF56801">
    <property type="entry name" value="Acetyl-CoA synthetase-like"/>
    <property type="match status" value="1"/>
</dbReference>
<reference evidence="3 4" key="1">
    <citation type="submission" date="2020-04" db="EMBL/GenBank/DDBJ databases">
        <authorList>
            <person name="Klaysubun C."/>
            <person name="Duangmal K."/>
            <person name="Lipun K."/>
        </authorList>
    </citation>
    <scope>NUCLEOTIDE SEQUENCE [LARGE SCALE GENOMIC DNA]</scope>
    <source>
        <strain evidence="3 4">JCM 11839</strain>
    </source>
</reference>
<gene>
    <name evidence="3" type="ORF">HF577_26530</name>
</gene>
<sequence>MAGSTVTGPGELADNFASHFEHIADLAPTRVAVAAGERQLTWAQFDEQADRLAGYLAARGIRAGDRFGIDARNSPEYLVTLHALFKLMALPININYRYRAEEVRHLLESSGARGAVVDADLAGVVAEAAEPVAGCDLLVPIGAEGSGFGAEVTTAERLPRRPRGDTEWLLFTGGTTGYPKAVVGRQAERLRAVRSGGLSALGIDPADGVEALHQALDIDPYGEGGRVELPAPPLMHGTGLYGALGAMSVGAPVVLLPGRSTTGEDLLAAISRHRVTDMHIVGDAFALRLLDALDAAREAGRPSGIGTLRRIRSVGAVWSPAVKRRLLAHADLTLLDTIAASEGGVYAHSSVTRSTVDDQDGTFVLAAGARLLDEDGNDVPAGSGRVGMLAAPVVAEAGYAGAPQQTDAAFRDIDGVRYSVPGDMAVLEANGRLRLLGRGSSVINTGGEKVYADEVELALHAHPAVRDVVVLGVPDPRWGSAVAAVVSMERGAHADAGELAAFVGARLASYKKPRHVVVVPEVQRLNTGKSDLRWARAQFARLQNEERDATAPTTR</sequence>
<dbReference type="Pfam" id="PF13193">
    <property type="entry name" value="AMP-binding_C"/>
    <property type="match status" value="1"/>
</dbReference>
<evidence type="ECO:0000313" key="4">
    <source>
        <dbReference type="Proteomes" id="UP001296706"/>
    </source>
</evidence>
<dbReference type="RefSeq" id="WP_169398685.1">
    <property type="nucleotide sequence ID" value="NZ_BAAAJH010000002.1"/>
</dbReference>
<feature type="domain" description="AMP-binding enzyme C-terminal" evidence="2">
    <location>
        <begin position="454"/>
        <end position="529"/>
    </location>
</feature>
<dbReference type="Gene3D" id="3.30.300.30">
    <property type="match status" value="1"/>
</dbReference>
<comment type="caution">
    <text evidence="3">The sequence shown here is derived from an EMBL/GenBank/DDBJ whole genome shotgun (WGS) entry which is preliminary data.</text>
</comment>
<dbReference type="PROSITE" id="PS00455">
    <property type="entry name" value="AMP_BINDING"/>
    <property type="match status" value="1"/>
</dbReference>
<dbReference type="InterPro" id="IPR020845">
    <property type="entry name" value="AMP-binding_CS"/>
</dbReference>
<name>A0ABX1RKW3_9PSEU</name>
<dbReference type="InterPro" id="IPR045851">
    <property type="entry name" value="AMP-bd_C_sf"/>
</dbReference>
<proteinExistence type="predicted"/>
<organism evidence="3 4">
    <name type="scientific">Pseudonocardia xinjiangensis</name>
    <dbReference type="NCBI Taxonomy" id="75289"/>
    <lineage>
        <taxon>Bacteria</taxon>
        <taxon>Bacillati</taxon>
        <taxon>Actinomycetota</taxon>
        <taxon>Actinomycetes</taxon>
        <taxon>Pseudonocardiales</taxon>
        <taxon>Pseudonocardiaceae</taxon>
        <taxon>Pseudonocardia</taxon>
    </lineage>
</organism>
<dbReference type="PANTHER" id="PTHR43767">
    <property type="entry name" value="LONG-CHAIN-FATTY-ACID--COA LIGASE"/>
    <property type="match status" value="1"/>
</dbReference>
<evidence type="ECO:0000259" key="1">
    <source>
        <dbReference type="Pfam" id="PF00501"/>
    </source>
</evidence>
<dbReference type="Gene3D" id="3.40.50.12780">
    <property type="entry name" value="N-terminal domain of ligase-like"/>
    <property type="match status" value="1"/>
</dbReference>
<evidence type="ECO:0000259" key="2">
    <source>
        <dbReference type="Pfam" id="PF13193"/>
    </source>
</evidence>
<protein>
    <submittedName>
        <fullName evidence="3">AMP-binding protein</fullName>
    </submittedName>
</protein>
<dbReference type="InterPro" id="IPR025110">
    <property type="entry name" value="AMP-bd_C"/>
</dbReference>
<keyword evidence="4" id="KW-1185">Reference proteome</keyword>
<dbReference type="InterPro" id="IPR000873">
    <property type="entry name" value="AMP-dep_synth/lig_dom"/>
</dbReference>
<dbReference type="Proteomes" id="UP001296706">
    <property type="component" value="Unassembled WGS sequence"/>
</dbReference>